<evidence type="ECO:0000256" key="2">
    <source>
        <dbReference type="ARBA" id="ARBA00022801"/>
    </source>
</evidence>
<feature type="domain" description="AB hydrolase-1" evidence="3">
    <location>
        <begin position="58"/>
        <end position="218"/>
    </location>
</feature>
<dbReference type="EMBL" id="AP026800">
    <property type="protein sequence ID" value="BDR54431.1"/>
    <property type="molecule type" value="Genomic_DNA"/>
</dbReference>
<reference evidence="4 5" key="1">
    <citation type="journal article" date="2023" name="Microbiol. Spectr.">
        <title>Symbiosis of Carpenter Bees with Uncharacterized Lactic Acid Bacteria Showing NAD Auxotrophy.</title>
        <authorList>
            <person name="Kawasaki S."/>
            <person name="Ozawa K."/>
            <person name="Mori T."/>
            <person name="Yamamoto A."/>
            <person name="Ito M."/>
            <person name="Ohkuma M."/>
            <person name="Sakamoto M."/>
            <person name="Matsutani M."/>
        </authorList>
    </citation>
    <scope>NUCLEOTIDE SEQUENCE [LARGE SCALE GENOMIC DNA]</scope>
    <source>
        <strain evidence="4 5">KimH</strain>
    </source>
</reference>
<protein>
    <submittedName>
        <fullName evidence="4">Proline iminopeptidase</fullName>
    </submittedName>
</protein>
<name>A0ABM8BCL4_9BIFI</name>
<evidence type="ECO:0000256" key="1">
    <source>
        <dbReference type="ARBA" id="ARBA00010088"/>
    </source>
</evidence>
<dbReference type="PANTHER" id="PTHR43248:SF2">
    <property type="entry name" value="PROLYL AMINOPEPTIDASE"/>
    <property type="match status" value="1"/>
</dbReference>
<dbReference type="Pfam" id="PF00561">
    <property type="entry name" value="Abhydrolase_1"/>
    <property type="match status" value="1"/>
</dbReference>
<dbReference type="Gene3D" id="3.40.50.1820">
    <property type="entry name" value="alpha/beta hydrolase"/>
    <property type="match status" value="1"/>
</dbReference>
<evidence type="ECO:0000313" key="5">
    <source>
        <dbReference type="Proteomes" id="UP001321748"/>
    </source>
</evidence>
<accession>A0ABM8BCL4</accession>
<gene>
    <name evidence="4" type="primary">pap</name>
    <name evidence="4" type="ORF">KIMH_05420</name>
</gene>
<comment type="similarity">
    <text evidence="1">Belongs to the peptidase S33 family.</text>
</comment>
<sequence length="448" mass="50808">MTRLNSYFMPGLYVEDHSISVPLDWSDAQPGGYMGQSETISLFYRVMCAPERVHDDLPLLLFLQGGPGGTSPRPITPSSDAWIGEAIKHFRLVIPDQRGTGRSSLIDGASFERIGSPSQQAQYLRCFLADSIVRDFEHLRLTQYPGQRWVSLGQSYGGFLTLTYLSAFPQALAASFTTGGIPPVPIDPRRVYERTFPRMRAKNREFYERYPQDMERVNAIADRLSQGDVVLPNGDPLTVERFQTLGHSFGMKPSFERLHWLLDTAFQGSDGSVPVHGSVQLSQPFLVGVEQATTYSPLYWPLQEFVYADGNRGPIRWAGQQVRDQNPDFATVSRPLLFTGEVIFPWMFEQERNLRPFRDAVNLLMEEERWPQIFDCAQLSRNQVPLHSAVYYNDMYVDFDLQMETLSHVGNAHAWVTSDYEHDGIHEGGVFPHLFTSALERGDLADLL</sequence>
<dbReference type="InterPro" id="IPR051601">
    <property type="entry name" value="Serine_prot/Carboxylest_S33"/>
</dbReference>
<dbReference type="PANTHER" id="PTHR43248">
    <property type="entry name" value="2-SUCCINYL-6-HYDROXY-2,4-CYCLOHEXADIENE-1-CARBOXYLATE SYNTHASE"/>
    <property type="match status" value="1"/>
</dbReference>
<evidence type="ECO:0000313" key="4">
    <source>
        <dbReference type="EMBL" id="BDR54431.1"/>
    </source>
</evidence>
<organism evidence="4 5">
    <name type="scientific">Bombiscardovia apis</name>
    <dbReference type="NCBI Taxonomy" id="2932182"/>
    <lineage>
        <taxon>Bacteria</taxon>
        <taxon>Bacillati</taxon>
        <taxon>Actinomycetota</taxon>
        <taxon>Actinomycetes</taxon>
        <taxon>Bifidobacteriales</taxon>
        <taxon>Bifidobacteriaceae</taxon>
        <taxon>Bombiscardovia</taxon>
    </lineage>
</organism>
<proteinExistence type="inferred from homology"/>
<dbReference type="InterPro" id="IPR029058">
    <property type="entry name" value="AB_hydrolase_fold"/>
</dbReference>
<dbReference type="RefSeq" id="WP_317643437.1">
    <property type="nucleotide sequence ID" value="NZ_AP026800.1"/>
</dbReference>
<dbReference type="InterPro" id="IPR000073">
    <property type="entry name" value="AB_hydrolase_1"/>
</dbReference>
<dbReference type="Proteomes" id="UP001321748">
    <property type="component" value="Chromosome"/>
</dbReference>
<dbReference type="SUPFAM" id="SSF53474">
    <property type="entry name" value="alpha/beta-Hydrolases"/>
    <property type="match status" value="1"/>
</dbReference>
<evidence type="ECO:0000259" key="3">
    <source>
        <dbReference type="Pfam" id="PF00561"/>
    </source>
</evidence>
<dbReference type="InterPro" id="IPR002410">
    <property type="entry name" value="Peptidase_S33"/>
</dbReference>
<keyword evidence="5" id="KW-1185">Reference proteome</keyword>
<keyword evidence="2" id="KW-0378">Hydrolase</keyword>
<dbReference type="PRINTS" id="PR00793">
    <property type="entry name" value="PROAMNOPTASE"/>
</dbReference>